<evidence type="ECO:0000256" key="1">
    <source>
        <dbReference type="SAM" id="MobiDB-lite"/>
    </source>
</evidence>
<accession>A0ABQ9XPK7</accession>
<keyword evidence="3" id="KW-1185">Reference proteome</keyword>
<feature type="compositionally biased region" description="Low complexity" evidence="1">
    <location>
        <begin position="305"/>
        <end position="319"/>
    </location>
</feature>
<dbReference type="Proteomes" id="UP001281761">
    <property type="component" value="Unassembled WGS sequence"/>
</dbReference>
<dbReference type="EMBL" id="JARBJD010000109">
    <property type="protein sequence ID" value="KAK2952060.1"/>
    <property type="molecule type" value="Genomic_DNA"/>
</dbReference>
<feature type="region of interest" description="Disordered" evidence="1">
    <location>
        <begin position="264"/>
        <end position="339"/>
    </location>
</feature>
<proteinExistence type="predicted"/>
<name>A0ABQ9XPK7_9EUKA</name>
<evidence type="ECO:0000313" key="3">
    <source>
        <dbReference type="Proteomes" id="UP001281761"/>
    </source>
</evidence>
<comment type="caution">
    <text evidence="2">The sequence shown here is derived from an EMBL/GenBank/DDBJ whole genome shotgun (WGS) entry which is preliminary data.</text>
</comment>
<feature type="compositionally biased region" description="Polar residues" evidence="1">
    <location>
        <begin position="284"/>
        <end position="302"/>
    </location>
</feature>
<organism evidence="2 3">
    <name type="scientific">Blattamonas nauphoetae</name>
    <dbReference type="NCBI Taxonomy" id="2049346"/>
    <lineage>
        <taxon>Eukaryota</taxon>
        <taxon>Metamonada</taxon>
        <taxon>Preaxostyla</taxon>
        <taxon>Oxymonadida</taxon>
        <taxon>Blattamonas</taxon>
    </lineage>
</organism>
<sequence length="403" mass="45677">MNCRPLIQPFKSLLEPSSFTLVPFLQINAIHSINTNLSSAVSHLPYKSFLLNSHLVEHIVFRLKQNRRKLPVDQFSEGESTGRTSTPGSLNVILRLLRSSSLITTSHNASADASPVQRTPLQSSTRHSLFRSPSLLSLLAIYPSFPLSIGKHTIDIPQERVERKRNVEVYPKQLDAFEESLFVPFASDTLDTISDCTKLEHVRRIIRKRISDLPSSLELNPLFSEIERQVESELLVFLQNKIDRKKHKSKIEWMMASDQTNKLHRRLGGDDSTRPTSAAVPTHLPQQPRFQIRTGNIDNSPSLVKPSQSTKEQSQQSTPILQRGERQRLSEIEAEEENDTRDVLTMLDTAEKMLREYSPLTHPKVLGMTQNTLDQTSFFEFNLDFSGNVQADDTPAPTHALPE</sequence>
<protein>
    <submittedName>
        <fullName evidence="2">Uncharacterized protein</fullName>
    </submittedName>
</protein>
<evidence type="ECO:0000313" key="2">
    <source>
        <dbReference type="EMBL" id="KAK2952060.1"/>
    </source>
</evidence>
<gene>
    <name evidence="2" type="ORF">BLNAU_13042</name>
</gene>
<reference evidence="2 3" key="1">
    <citation type="journal article" date="2022" name="bioRxiv">
        <title>Genomics of Preaxostyla Flagellates Illuminates Evolutionary Transitions and the Path Towards Mitochondrial Loss.</title>
        <authorList>
            <person name="Novak L.V.F."/>
            <person name="Treitli S.C."/>
            <person name="Pyrih J."/>
            <person name="Halakuc P."/>
            <person name="Pipaliya S.V."/>
            <person name="Vacek V."/>
            <person name="Brzon O."/>
            <person name="Soukal P."/>
            <person name="Eme L."/>
            <person name="Dacks J.B."/>
            <person name="Karnkowska A."/>
            <person name="Elias M."/>
            <person name="Hampl V."/>
        </authorList>
    </citation>
    <scope>NUCLEOTIDE SEQUENCE [LARGE SCALE GENOMIC DNA]</scope>
    <source>
        <strain evidence="2">NAU3</strain>
        <tissue evidence="2">Gut</tissue>
    </source>
</reference>